<accession>A0A0N4U4H5</accession>
<organism evidence="1 2">
    <name type="scientific">Dracunculus medinensis</name>
    <name type="common">Guinea worm</name>
    <dbReference type="NCBI Taxonomy" id="318479"/>
    <lineage>
        <taxon>Eukaryota</taxon>
        <taxon>Metazoa</taxon>
        <taxon>Ecdysozoa</taxon>
        <taxon>Nematoda</taxon>
        <taxon>Chromadorea</taxon>
        <taxon>Rhabditida</taxon>
        <taxon>Spirurina</taxon>
        <taxon>Dracunculoidea</taxon>
        <taxon>Dracunculidae</taxon>
        <taxon>Dracunculus</taxon>
    </lineage>
</organism>
<dbReference type="WBParaSite" id="DME_0000168801-mRNA-1">
    <property type="protein sequence ID" value="DME_0000168801-mRNA-1"/>
    <property type="gene ID" value="DME_0000168801"/>
</dbReference>
<protein>
    <submittedName>
        <fullName evidence="2">Uncharacterized protein</fullName>
    </submittedName>
</protein>
<evidence type="ECO:0000313" key="1">
    <source>
        <dbReference type="Proteomes" id="UP000038040"/>
    </source>
</evidence>
<name>A0A0N4U4H5_DRAME</name>
<dbReference type="Proteomes" id="UP000038040">
    <property type="component" value="Unplaced"/>
</dbReference>
<proteinExistence type="predicted"/>
<sequence length="469" mass="53784">LVLVFDFESLYYSLYVFTNAVIIGGPPPSYRSSTYGDESSSLSDFPNALKRRSSWLQLIENNENLQLRNAGAYPVSSYKKTTNNGFSFNFDNAIPLEQISPNNMEYSWLPPFSQRMGQQVPSLLSMRKNGNQIRFELKGGPPFRGDFISVYDFKNVAIIDSTLKNNGKNLACFLMDLNSTAMPDIASLNVAAKNSMKVKQTQGWEEAWYFVPTPYSNATSGFFNPVVPECTEVRWITLNYTILDQKGFFFQISLFNNRCTECYDFCLPEYGIEMDPIRGEKYLNILRRDCFHLFIPEWRSYVYSNEQNQLEFEKYYQNIKTNSENAQTNPAGIIYNIEGDTRTGQNFESKWISLENANRRNSFNAPVVSQEQHADNTKINSRLSPTALETVPIVQRPIEQNAPTYFSSQGRQSQEFQGQNRQVAVGDYNIKQTGNNPNEFGSRVIIMRSEQVPRPVSAQVFLFTLSFHY</sequence>
<dbReference type="AlphaFoldDB" id="A0A0N4U4H5"/>
<reference evidence="2" key="1">
    <citation type="submission" date="2017-02" db="UniProtKB">
        <authorList>
            <consortium name="WormBaseParasite"/>
        </authorList>
    </citation>
    <scope>IDENTIFICATION</scope>
</reference>
<evidence type="ECO:0000313" key="2">
    <source>
        <dbReference type="WBParaSite" id="DME_0000168801-mRNA-1"/>
    </source>
</evidence>